<evidence type="ECO:0000256" key="4">
    <source>
        <dbReference type="ARBA" id="ARBA00022553"/>
    </source>
</evidence>
<reference evidence="10" key="1">
    <citation type="submission" date="2020-01" db="EMBL/GenBank/DDBJ databases">
        <authorList>
            <consortium name="DOE Joint Genome Institute"/>
            <person name="Haridas S."/>
            <person name="Albert R."/>
            <person name="Binder M."/>
            <person name="Bloem J."/>
            <person name="Labutti K."/>
            <person name="Salamov A."/>
            <person name="Andreopoulos B."/>
            <person name="Baker S.E."/>
            <person name="Barry K."/>
            <person name="Bills G."/>
            <person name="Bluhm B.H."/>
            <person name="Cannon C."/>
            <person name="Castanera R."/>
            <person name="Culley D.E."/>
            <person name="Daum C."/>
            <person name="Ezra D."/>
            <person name="Gonzalez J.B."/>
            <person name="Henrissat B."/>
            <person name="Kuo A."/>
            <person name="Liang C."/>
            <person name="Lipzen A."/>
            <person name="Lutzoni F."/>
            <person name="Magnuson J."/>
            <person name="Mondo S."/>
            <person name="Nolan M."/>
            <person name="Ohm R."/>
            <person name="Pangilinan J."/>
            <person name="Park H.-J."/>
            <person name="Ramirez L."/>
            <person name="Alfaro M."/>
            <person name="Sun H."/>
            <person name="Tritt A."/>
            <person name="Yoshinaga Y."/>
            <person name="Zwiers L.-H."/>
            <person name="Turgeon B.G."/>
            <person name="Goodwin S.B."/>
            <person name="Spatafora J.W."/>
            <person name="Crous P.W."/>
            <person name="Grigoriev I.V."/>
        </authorList>
    </citation>
    <scope>NUCLEOTIDE SEQUENCE</scope>
    <source>
        <strain evidence="10">P77</strain>
    </source>
</reference>
<keyword evidence="4" id="KW-0597">Phosphoprotein</keyword>
<evidence type="ECO:0000259" key="9">
    <source>
        <dbReference type="Pfam" id="PF17875"/>
    </source>
</evidence>
<evidence type="ECO:0000256" key="8">
    <source>
        <dbReference type="SAM" id="MobiDB-lite"/>
    </source>
</evidence>
<feature type="domain" description="RPA43 OB" evidence="9">
    <location>
        <begin position="114"/>
        <end position="201"/>
    </location>
</feature>
<name>A0A6A5KJA1_9PLEO</name>
<sequence>MAPEQSDDLSLFHTERISQYVYLPPVCLSDPFSAVCATVLSPLLLTYFPPAKGVVVAYEDVELTDTPPNAQTATLSSKPRSAKQSDEKAPAEPLLLRHVDEYAASFLWATASFLITLAHLNTFPVSILKEHLPSDWSWHFKEAGKVKKGWDGRLSDEGGWWVNGEDEKVEGELRVRIRDFEGRMDGKGKGKGFMRVEGSLLSQAEEKAQAAQKRSKGKQRATPSALRTQQQSEQADG</sequence>
<evidence type="ECO:0000256" key="2">
    <source>
        <dbReference type="ARBA" id="ARBA00005930"/>
    </source>
</evidence>
<evidence type="ECO:0000256" key="6">
    <source>
        <dbReference type="ARBA" id="ARBA00023242"/>
    </source>
</evidence>
<dbReference type="OrthoDB" id="10250504at2759"/>
<keyword evidence="5" id="KW-0804">Transcription</keyword>
<evidence type="ECO:0000313" key="10">
    <source>
        <dbReference type="EMBL" id="KAF1837238.1"/>
    </source>
</evidence>
<dbReference type="EMBL" id="ML975264">
    <property type="protein sequence ID" value="KAF1837238.1"/>
    <property type="molecule type" value="Genomic_DNA"/>
</dbReference>
<feature type="compositionally biased region" description="Polar residues" evidence="8">
    <location>
        <begin position="67"/>
        <end position="79"/>
    </location>
</feature>
<dbReference type="InterPro" id="IPR041178">
    <property type="entry name" value="RPA43_OB"/>
</dbReference>
<evidence type="ECO:0000256" key="1">
    <source>
        <dbReference type="ARBA" id="ARBA00004604"/>
    </source>
</evidence>
<gene>
    <name evidence="10" type="ORF">BDW02DRAFT_173900</name>
</gene>
<organism evidence="10 11">
    <name type="scientific">Decorospora gaudefroyi</name>
    <dbReference type="NCBI Taxonomy" id="184978"/>
    <lineage>
        <taxon>Eukaryota</taxon>
        <taxon>Fungi</taxon>
        <taxon>Dikarya</taxon>
        <taxon>Ascomycota</taxon>
        <taxon>Pezizomycotina</taxon>
        <taxon>Dothideomycetes</taxon>
        <taxon>Pleosporomycetidae</taxon>
        <taxon>Pleosporales</taxon>
        <taxon>Pleosporineae</taxon>
        <taxon>Pleosporaceae</taxon>
        <taxon>Decorospora</taxon>
    </lineage>
</organism>
<feature type="compositionally biased region" description="Polar residues" evidence="8">
    <location>
        <begin position="221"/>
        <end position="237"/>
    </location>
</feature>
<accession>A0A6A5KJA1</accession>
<dbReference type="GO" id="GO:0006361">
    <property type="term" value="P:transcription initiation at RNA polymerase I promoter"/>
    <property type="evidence" value="ECO:0007669"/>
    <property type="project" value="UniProtKB-ARBA"/>
</dbReference>
<evidence type="ECO:0000313" key="11">
    <source>
        <dbReference type="Proteomes" id="UP000800040"/>
    </source>
</evidence>
<feature type="region of interest" description="Disordered" evidence="8">
    <location>
        <begin position="67"/>
        <end position="90"/>
    </location>
</feature>
<dbReference type="Pfam" id="PF17875">
    <property type="entry name" value="RPA43_OB"/>
    <property type="match status" value="1"/>
</dbReference>
<keyword evidence="6" id="KW-0539">Nucleus</keyword>
<evidence type="ECO:0000256" key="7">
    <source>
        <dbReference type="ARBA" id="ARBA00073455"/>
    </source>
</evidence>
<proteinExistence type="inferred from homology"/>
<dbReference type="Gene3D" id="2.40.50.1060">
    <property type="match status" value="1"/>
</dbReference>
<dbReference type="GO" id="GO:0005736">
    <property type="term" value="C:RNA polymerase I complex"/>
    <property type="evidence" value="ECO:0007669"/>
    <property type="project" value="UniProtKB-ARBA"/>
</dbReference>
<protein>
    <recommendedName>
        <fullName evidence="7">DNA-directed RNA polymerase I subunit RPA43</fullName>
    </recommendedName>
</protein>
<keyword evidence="11" id="KW-1185">Reference proteome</keyword>
<keyword evidence="3" id="KW-0240">DNA-directed RNA polymerase</keyword>
<comment type="subcellular location">
    <subcellularLocation>
        <location evidence="1">Nucleus</location>
        <location evidence="1">Nucleolus</location>
    </subcellularLocation>
</comment>
<dbReference type="Proteomes" id="UP000800040">
    <property type="component" value="Unassembled WGS sequence"/>
</dbReference>
<dbReference type="FunFam" id="3.30.1490.120:FF:000004">
    <property type="entry name" value="RNA polymerase I subunit Rpa43"/>
    <property type="match status" value="1"/>
</dbReference>
<dbReference type="InterPro" id="IPR036898">
    <property type="entry name" value="RNA_pol_Rpb7-like_N_sf"/>
</dbReference>
<dbReference type="GO" id="GO:0006362">
    <property type="term" value="P:transcription elongation by RNA polymerase I"/>
    <property type="evidence" value="ECO:0007669"/>
    <property type="project" value="UniProtKB-ARBA"/>
</dbReference>
<dbReference type="AlphaFoldDB" id="A0A6A5KJA1"/>
<evidence type="ECO:0000256" key="5">
    <source>
        <dbReference type="ARBA" id="ARBA00023163"/>
    </source>
</evidence>
<feature type="region of interest" description="Disordered" evidence="8">
    <location>
        <begin position="204"/>
        <end position="237"/>
    </location>
</feature>
<dbReference type="Gene3D" id="3.30.1490.120">
    <property type="entry name" value="RNA polymerase Rpb7-like, N-terminal domain"/>
    <property type="match status" value="1"/>
</dbReference>
<comment type="similarity">
    <text evidence="2">Belongs to the eukaryotic RPA43 RNA polymerase subunit family.</text>
</comment>
<evidence type="ECO:0000256" key="3">
    <source>
        <dbReference type="ARBA" id="ARBA00022478"/>
    </source>
</evidence>